<keyword evidence="2" id="KW-1185">Reference proteome</keyword>
<evidence type="ECO:0000313" key="2">
    <source>
        <dbReference type="Proteomes" id="UP001595530"/>
    </source>
</evidence>
<gene>
    <name evidence="1" type="ORF">ACFOFO_18490</name>
</gene>
<accession>A0ABV7F4A6</accession>
<organism evidence="1 2">
    <name type="scientific">Undibacterium arcticum</name>
    <dbReference type="NCBI Taxonomy" id="1762892"/>
    <lineage>
        <taxon>Bacteria</taxon>
        <taxon>Pseudomonadati</taxon>
        <taxon>Pseudomonadota</taxon>
        <taxon>Betaproteobacteria</taxon>
        <taxon>Burkholderiales</taxon>
        <taxon>Oxalobacteraceae</taxon>
        <taxon>Undibacterium</taxon>
    </lineage>
</organism>
<dbReference type="Gene3D" id="2.30.300.10">
    <property type="entry name" value="Baseplate protein-like domain - beta roll fold"/>
    <property type="match status" value="1"/>
</dbReference>
<reference evidence="2" key="1">
    <citation type="journal article" date="2019" name="Int. J. Syst. Evol. Microbiol.">
        <title>The Global Catalogue of Microorganisms (GCM) 10K type strain sequencing project: providing services to taxonomists for standard genome sequencing and annotation.</title>
        <authorList>
            <consortium name="The Broad Institute Genomics Platform"/>
            <consortium name="The Broad Institute Genome Sequencing Center for Infectious Disease"/>
            <person name="Wu L."/>
            <person name="Ma J."/>
        </authorList>
    </citation>
    <scope>NUCLEOTIDE SEQUENCE [LARGE SCALE GENOMIC DNA]</scope>
    <source>
        <strain evidence="2">KCTC 42986</strain>
    </source>
</reference>
<dbReference type="EMBL" id="JBHRTP010000059">
    <property type="protein sequence ID" value="MFC3109928.1"/>
    <property type="molecule type" value="Genomic_DNA"/>
</dbReference>
<dbReference type="RefSeq" id="WP_390332345.1">
    <property type="nucleotide sequence ID" value="NZ_JBHRTP010000059.1"/>
</dbReference>
<name>A0ABV7F4A6_9BURK</name>
<protein>
    <submittedName>
        <fullName evidence="1">Uncharacterized protein</fullName>
    </submittedName>
</protein>
<comment type="caution">
    <text evidence="1">The sequence shown here is derived from an EMBL/GenBank/DDBJ whole genome shotgun (WGS) entry which is preliminary data.</text>
</comment>
<dbReference type="Proteomes" id="UP001595530">
    <property type="component" value="Unassembled WGS sequence"/>
</dbReference>
<proteinExistence type="predicted"/>
<dbReference type="SUPFAM" id="SSF69279">
    <property type="entry name" value="Phage tail proteins"/>
    <property type="match status" value="1"/>
</dbReference>
<evidence type="ECO:0000313" key="1">
    <source>
        <dbReference type="EMBL" id="MFC3109928.1"/>
    </source>
</evidence>
<feature type="non-terminal residue" evidence="1">
    <location>
        <position position="269"/>
    </location>
</feature>
<sequence>MALNPVAVSTARQPRGVVKVNDLRMDGWIRWEVDNNTYYEADTFRVTFALSALPVAYGDAWWASQQEIFIEIFAGFPVDAENYSATELQSLTYGRVDDVTFDPVARTLQVSGRDLTAMLIDAKTSETFQNLTASQIATQIAQRHGLTTTYVTATSKRSGKYYQIDQVRVNQQRSEWDLLTALAGEEEFAVYVKRKDLHFEPAVAPGANPYLLKWEPPTDQNGAFGFNGQSISFSRALNFARGVVVTVMSVSPKTGQAIKVIYPAKAANI</sequence>